<dbReference type="RefSeq" id="WP_048553471.1">
    <property type="nucleotide sequence ID" value="NZ_HF570958.1"/>
</dbReference>
<keyword evidence="1" id="KW-0472">Membrane</keyword>
<organism evidence="2 3">
    <name type="scientific">Nostocoides japonicum T1-X7</name>
    <dbReference type="NCBI Taxonomy" id="1194083"/>
    <lineage>
        <taxon>Bacteria</taxon>
        <taxon>Bacillati</taxon>
        <taxon>Actinomycetota</taxon>
        <taxon>Actinomycetes</taxon>
        <taxon>Micrococcales</taxon>
        <taxon>Intrasporangiaceae</taxon>
        <taxon>Nostocoides</taxon>
    </lineage>
</organism>
<feature type="transmembrane region" description="Helical" evidence="1">
    <location>
        <begin position="20"/>
        <end position="38"/>
    </location>
</feature>
<feature type="transmembrane region" description="Helical" evidence="1">
    <location>
        <begin position="44"/>
        <end position="61"/>
    </location>
</feature>
<proteinExistence type="predicted"/>
<evidence type="ECO:0000313" key="3">
    <source>
        <dbReference type="Proteomes" id="UP000035721"/>
    </source>
</evidence>
<dbReference type="AlphaFoldDB" id="A0A077LVA1"/>
<protein>
    <submittedName>
        <fullName evidence="2">Uncharacterized protein</fullName>
    </submittedName>
</protein>
<name>A0A077LVA1_9MICO</name>
<keyword evidence="1" id="KW-1133">Transmembrane helix</keyword>
<accession>A0A077LVA1</accession>
<keyword evidence="1" id="KW-0812">Transmembrane</keyword>
<evidence type="ECO:0000313" key="2">
    <source>
        <dbReference type="EMBL" id="CCH76672.1"/>
    </source>
</evidence>
<sequence length="76" mass="7703">MASQPSTTNLQSVSTPDRLAVLRIAGVIVGLLLAAAVFQLNSAAGIGIGVVALGAGVVAWGRRGRGYPPRHARLKG</sequence>
<reference evidence="2 3" key="1">
    <citation type="journal article" date="2013" name="ISME J.">
        <title>A metabolic model for members of the genus Tetrasphaera involved in enhanced biological phosphorus removal.</title>
        <authorList>
            <person name="Kristiansen R."/>
            <person name="Nguyen H.T.T."/>
            <person name="Saunders A.M."/>
            <person name="Nielsen J.L."/>
            <person name="Wimmer R."/>
            <person name="Le V.Q."/>
            <person name="McIlroy S.J."/>
            <person name="Petrovski S."/>
            <person name="Seviour R.J."/>
            <person name="Calteau A."/>
            <person name="Nielsen K.L."/>
            <person name="Nielsen P.H."/>
        </authorList>
    </citation>
    <scope>NUCLEOTIDE SEQUENCE [LARGE SCALE GENOMIC DNA]</scope>
    <source>
        <strain evidence="2 3">T1-X7</strain>
    </source>
</reference>
<dbReference type="EMBL" id="CAJB01000045">
    <property type="protein sequence ID" value="CCH76672.1"/>
    <property type="molecule type" value="Genomic_DNA"/>
</dbReference>
<keyword evidence="3" id="KW-1185">Reference proteome</keyword>
<evidence type="ECO:0000256" key="1">
    <source>
        <dbReference type="SAM" id="Phobius"/>
    </source>
</evidence>
<gene>
    <name evidence="2" type="ORF">BN12_1390017</name>
</gene>
<comment type="caution">
    <text evidence="2">The sequence shown here is derived from an EMBL/GenBank/DDBJ whole genome shotgun (WGS) entry which is preliminary data.</text>
</comment>
<dbReference type="Proteomes" id="UP000035721">
    <property type="component" value="Unassembled WGS sequence"/>
</dbReference>